<protein>
    <submittedName>
        <fullName evidence="3">Uncharacterized protein</fullName>
    </submittedName>
</protein>
<reference evidence="3 4" key="1">
    <citation type="journal article" date="2013" name="PLoS Genet.">
        <title>Distinctive expansion of potential virulence genes in the genome of the oomycete fish pathogen Saprolegnia parasitica.</title>
        <authorList>
            <person name="Jiang R.H."/>
            <person name="de Bruijn I."/>
            <person name="Haas B.J."/>
            <person name="Belmonte R."/>
            <person name="Lobach L."/>
            <person name="Christie J."/>
            <person name="van den Ackerveken G."/>
            <person name="Bottin A."/>
            <person name="Bulone V."/>
            <person name="Diaz-Moreno S.M."/>
            <person name="Dumas B."/>
            <person name="Fan L."/>
            <person name="Gaulin E."/>
            <person name="Govers F."/>
            <person name="Grenville-Briggs L.J."/>
            <person name="Horner N.R."/>
            <person name="Levin J.Z."/>
            <person name="Mammella M."/>
            <person name="Meijer H.J."/>
            <person name="Morris P."/>
            <person name="Nusbaum C."/>
            <person name="Oome S."/>
            <person name="Phillips A.J."/>
            <person name="van Rooyen D."/>
            <person name="Rzeszutek E."/>
            <person name="Saraiva M."/>
            <person name="Secombes C.J."/>
            <person name="Seidl M.F."/>
            <person name="Snel B."/>
            <person name="Stassen J.H."/>
            <person name="Sykes S."/>
            <person name="Tripathy S."/>
            <person name="van den Berg H."/>
            <person name="Vega-Arreguin J.C."/>
            <person name="Wawra S."/>
            <person name="Young S.K."/>
            <person name="Zeng Q."/>
            <person name="Dieguez-Uribeondo J."/>
            <person name="Russ C."/>
            <person name="Tyler B.M."/>
            <person name="van West P."/>
        </authorList>
    </citation>
    <scope>NUCLEOTIDE SEQUENCE [LARGE SCALE GENOMIC DNA]</scope>
    <source>
        <strain evidence="3 4">CBS 223.65</strain>
    </source>
</reference>
<sequence length="152" mass="14745">MKGATIAVCVLATAASTTASPFRAGRALTAMDCDKDCSDLSTASTVLCEMGKYGSCAVTKVAQGGSYVVRGVSGWFLSSDSDSGSDADDQGKATPTAASNAGSTTGSQGSFHGSATGSQGPFHDSITAPPSSATGSQASATGSNGSATDAPQ</sequence>
<dbReference type="AlphaFoldDB" id="A0A067D429"/>
<feature type="compositionally biased region" description="Low complexity" evidence="1">
    <location>
        <begin position="127"/>
        <end position="152"/>
    </location>
</feature>
<feature type="region of interest" description="Disordered" evidence="1">
    <location>
        <begin position="79"/>
        <end position="152"/>
    </location>
</feature>
<feature type="compositionally biased region" description="Polar residues" evidence="1">
    <location>
        <begin position="96"/>
        <end position="119"/>
    </location>
</feature>
<dbReference type="GeneID" id="24124866"/>
<evidence type="ECO:0000313" key="3">
    <source>
        <dbReference type="EMBL" id="KDO33501.1"/>
    </source>
</evidence>
<evidence type="ECO:0000256" key="1">
    <source>
        <dbReference type="SAM" id="MobiDB-lite"/>
    </source>
</evidence>
<feature type="signal peptide" evidence="2">
    <location>
        <begin position="1"/>
        <end position="19"/>
    </location>
</feature>
<dbReference type="EMBL" id="KK583193">
    <property type="protein sequence ID" value="KDO33501.1"/>
    <property type="molecule type" value="Genomic_DNA"/>
</dbReference>
<feature type="chain" id="PRO_5001635287" evidence="2">
    <location>
        <begin position="20"/>
        <end position="152"/>
    </location>
</feature>
<dbReference type="KEGG" id="spar:SPRG_02309"/>
<proteinExistence type="predicted"/>
<dbReference type="OMA" id="LTAMDCD"/>
<keyword evidence="2" id="KW-0732">Signal</keyword>
<organism evidence="3 4">
    <name type="scientific">Saprolegnia parasitica (strain CBS 223.65)</name>
    <dbReference type="NCBI Taxonomy" id="695850"/>
    <lineage>
        <taxon>Eukaryota</taxon>
        <taxon>Sar</taxon>
        <taxon>Stramenopiles</taxon>
        <taxon>Oomycota</taxon>
        <taxon>Saprolegniomycetes</taxon>
        <taxon>Saprolegniales</taxon>
        <taxon>Saprolegniaceae</taxon>
        <taxon>Saprolegnia</taxon>
    </lineage>
</organism>
<dbReference type="Proteomes" id="UP000030745">
    <property type="component" value="Unassembled WGS sequence"/>
</dbReference>
<dbReference type="VEuPathDB" id="FungiDB:SPRG_02309"/>
<dbReference type="RefSeq" id="XP_012196244.1">
    <property type="nucleotide sequence ID" value="XM_012340854.1"/>
</dbReference>
<gene>
    <name evidence="3" type="ORF">SPRG_02309</name>
</gene>
<accession>A0A067D429</accession>
<keyword evidence="4" id="KW-1185">Reference proteome</keyword>
<evidence type="ECO:0000256" key="2">
    <source>
        <dbReference type="SAM" id="SignalP"/>
    </source>
</evidence>
<name>A0A067D429_SAPPC</name>
<dbReference type="OrthoDB" id="79535at2759"/>
<evidence type="ECO:0000313" key="4">
    <source>
        <dbReference type="Proteomes" id="UP000030745"/>
    </source>
</evidence>